<keyword evidence="11" id="KW-0067">ATP-binding</keyword>
<evidence type="ECO:0000256" key="16">
    <source>
        <dbReference type="SAM" id="Coils"/>
    </source>
</evidence>
<name>A0A1Q9ACX5_9HYPH</name>
<evidence type="ECO:0000313" key="20">
    <source>
        <dbReference type="EMBL" id="OLP52752.1"/>
    </source>
</evidence>
<keyword evidence="12 17" id="KW-1133">Transmembrane helix</keyword>
<feature type="domain" description="AAA" evidence="19">
    <location>
        <begin position="569"/>
        <end position="686"/>
    </location>
</feature>
<dbReference type="InterPro" id="IPR027417">
    <property type="entry name" value="P-loop_NTPase"/>
</dbReference>
<keyword evidence="14" id="KW-0829">Tyrosine-protein kinase</keyword>
<comment type="similarity">
    <text evidence="3">Belongs to the etk/wzc family.</text>
</comment>
<evidence type="ECO:0000256" key="8">
    <source>
        <dbReference type="ARBA" id="ARBA00022692"/>
    </source>
</evidence>
<keyword evidence="13 17" id="KW-0472">Membrane</keyword>
<comment type="catalytic activity">
    <reaction evidence="15">
        <text>L-tyrosyl-[protein] + ATP = O-phospho-L-tyrosyl-[protein] + ADP + H(+)</text>
        <dbReference type="Rhea" id="RHEA:10596"/>
        <dbReference type="Rhea" id="RHEA-COMP:10136"/>
        <dbReference type="Rhea" id="RHEA-COMP:20101"/>
        <dbReference type="ChEBI" id="CHEBI:15378"/>
        <dbReference type="ChEBI" id="CHEBI:30616"/>
        <dbReference type="ChEBI" id="CHEBI:46858"/>
        <dbReference type="ChEBI" id="CHEBI:61978"/>
        <dbReference type="ChEBI" id="CHEBI:456216"/>
        <dbReference type="EC" id="2.7.10.2"/>
    </reaction>
</comment>
<dbReference type="GO" id="GO:0005524">
    <property type="term" value="F:ATP binding"/>
    <property type="evidence" value="ECO:0007669"/>
    <property type="project" value="UniProtKB-KW"/>
</dbReference>
<dbReference type="GO" id="GO:0004715">
    <property type="term" value="F:non-membrane spanning protein tyrosine kinase activity"/>
    <property type="evidence" value="ECO:0007669"/>
    <property type="project" value="UniProtKB-EC"/>
</dbReference>
<evidence type="ECO:0000256" key="10">
    <source>
        <dbReference type="ARBA" id="ARBA00022777"/>
    </source>
</evidence>
<dbReference type="CDD" id="cd05387">
    <property type="entry name" value="BY-kinase"/>
    <property type="match status" value="1"/>
</dbReference>
<evidence type="ECO:0000256" key="5">
    <source>
        <dbReference type="ARBA" id="ARBA00022475"/>
    </source>
</evidence>
<keyword evidence="7" id="KW-0808">Transferase</keyword>
<evidence type="ECO:0000256" key="6">
    <source>
        <dbReference type="ARBA" id="ARBA00022519"/>
    </source>
</evidence>
<evidence type="ECO:0000259" key="18">
    <source>
        <dbReference type="Pfam" id="PF02706"/>
    </source>
</evidence>
<evidence type="ECO:0000256" key="14">
    <source>
        <dbReference type="ARBA" id="ARBA00023137"/>
    </source>
</evidence>
<keyword evidence="5" id="KW-1003">Cell membrane</keyword>
<keyword evidence="8 17" id="KW-0812">Transmembrane</keyword>
<evidence type="ECO:0000256" key="13">
    <source>
        <dbReference type="ARBA" id="ARBA00023136"/>
    </source>
</evidence>
<dbReference type="InterPro" id="IPR025669">
    <property type="entry name" value="AAA_dom"/>
</dbReference>
<evidence type="ECO:0000256" key="12">
    <source>
        <dbReference type="ARBA" id="ARBA00022989"/>
    </source>
</evidence>
<feature type="coiled-coil region" evidence="16">
    <location>
        <begin position="400"/>
        <end position="427"/>
    </location>
</feature>
<keyword evidence="10" id="KW-0418">Kinase</keyword>
<dbReference type="Pfam" id="PF13614">
    <property type="entry name" value="AAA_31"/>
    <property type="match status" value="1"/>
</dbReference>
<dbReference type="InterPro" id="IPR005702">
    <property type="entry name" value="Wzc-like_C"/>
</dbReference>
<evidence type="ECO:0000256" key="3">
    <source>
        <dbReference type="ARBA" id="ARBA00008883"/>
    </source>
</evidence>
<dbReference type="AlphaFoldDB" id="A0A1Q9ACX5"/>
<dbReference type="NCBIfam" id="TIGR01007">
    <property type="entry name" value="eps_fam"/>
    <property type="match status" value="1"/>
</dbReference>
<evidence type="ECO:0000256" key="17">
    <source>
        <dbReference type="SAM" id="Phobius"/>
    </source>
</evidence>
<dbReference type="PANTHER" id="PTHR32309:SF13">
    <property type="entry name" value="FERRIC ENTEROBACTIN TRANSPORT PROTEIN FEPE"/>
    <property type="match status" value="1"/>
</dbReference>
<feature type="transmembrane region" description="Helical" evidence="17">
    <location>
        <begin position="460"/>
        <end position="480"/>
    </location>
</feature>
<dbReference type="GO" id="GO:0005886">
    <property type="term" value="C:plasma membrane"/>
    <property type="evidence" value="ECO:0007669"/>
    <property type="project" value="UniProtKB-SubCell"/>
</dbReference>
<dbReference type="SUPFAM" id="SSF52540">
    <property type="entry name" value="P-loop containing nucleoside triphosphate hydrolases"/>
    <property type="match status" value="1"/>
</dbReference>
<dbReference type="InterPro" id="IPR003856">
    <property type="entry name" value="LPS_length_determ_N"/>
</dbReference>
<dbReference type="InterPro" id="IPR050445">
    <property type="entry name" value="Bact_polysacc_biosynth/exp"/>
</dbReference>
<protein>
    <recommendedName>
        <fullName evidence="4">non-specific protein-tyrosine kinase</fullName>
        <ecNumber evidence="4">2.7.10.2</ecNumber>
    </recommendedName>
</protein>
<evidence type="ECO:0000256" key="11">
    <source>
        <dbReference type="ARBA" id="ARBA00022840"/>
    </source>
</evidence>
<evidence type="ECO:0000256" key="4">
    <source>
        <dbReference type="ARBA" id="ARBA00011903"/>
    </source>
</evidence>
<evidence type="ECO:0000256" key="15">
    <source>
        <dbReference type="ARBA" id="ARBA00051245"/>
    </source>
</evidence>
<proteinExistence type="inferred from homology"/>
<evidence type="ECO:0000256" key="2">
    <source>
        <dbReference type="ARBA" id="ARBA00007316"/>
    </source>
</evidence>
<dbReference type="Proteomes" id="UP000186143">
    <property type="component" value="Unassembled WGS sequence"/>
</dbReference>
<comment type="caution">
    <text evidence="20">The sequence shown here is derived from an EMBL/GenBank/DDBJ whole genome shotgun (WGS) entry which is preliminary data.</text>
</comment>
<gene>
    <name evidence="20" type="ORF">BJF92_20750</name>
</gene>
<dbReference type="EMBL" id="MKIO01000045">
    <property type="protein sequence ID" value="OLP52752.1"/>
    <property type="molecule type" value="Genomic_DNA"/>
</dbReference>
<comment type="subcellular location">
    <subcellularLocation>
        <location evidence="1">Cell inner membrane</location>
        <topology evidence="1">Multi-pass membrane protein</topology>
    </subcellularLocation>
</comment>
<comment type="similarity">
    <text evidence="2">Belongs to the CpsD/CapB family.</text>
</comment>
<keyword evidence="9" id="KW-0547">Nucleotide-binding</keyword>
<keyword evidence="16" id="KW-0175">Coiled coil</keyword>
<reference evidence="20 21" key="1">
    <citation type="submission" date="2016-09" db="EMBL/GenBank/DDBJ databases">
        <title>Rhizobium sp. nov., a novel species isolated from the rice rhizosphere.</title>
        <authorList>
            <person name="Zhao J."/>
            <person name="Zhang X."/>
        </authorList>
    </citation>
    <scope>NUCLEOTIDE SEQUENCE [LARGE SCALE GENOMIC DNA]</scope>
    <source>
        <strain evidence="20 21">MH17</strain>
    </source>
</reference>
<dbReference type="STRING" id="1672749.BJF92_20750"/>
<keyword evidence="6" id="KW-0997">Cell inner membrane</keyword>
<evidence type="ECO:0000256" key="7">
    <source>
        <dbReference type="ARBA" id="ARBA00022679"/>
    </source>
</evidence>
<dbReference type="Gene3D" id="3.40.50.300">
    <property type="entry name" value="P-loop containing nucleotide triphosphate hydrolases"/>
    <property type="match status" value="1"/>
</dbReference>
<evidence type="ECO:0000256" key="1">
    <source>
        <dbReference type="ARBA" id="ARBA00004429"/>
    </source>
</evidence>
<evidence type="ECO:0000259" key="19">
    <source>
        <dbReference type="Pfam" id="PF13614"/>
    </source>
</evidence>
<dbReference type="RefSeq" id="WP_075637137.1">
    <property type="nucleotide sequence ID" value="NZ_MKIO01000045.1"/>
</dbReference>
<dbReference type="PANTHER" id="PTHR32309">
    <property type="entry name" value="TYROSINE-PROTEIN KINASE"/>
    <property type="match status" value="1"/>
</dbReference>
<dbReference type="OrthoDB" id="230260at2"/>
<evidence type="ECO:0000313" key="21">
    <source>
        <dbReference type="Proteomes" id="UP000186143"/>
    </source>
</evidence>
<dbReference type="Pfam" id="PF02706">
    <property type="entry name" value="Wzz"/>
    <property type="match status" value="1"/>
</dbReference>
<feature type="transmembrane region" description="Helical" evidence="17">
    <location>
        <begin position="37"/>
        <end position="59"/>
    </location>
</feature>
<accession>A0A1Q9ACX5</accession>
<dbReference type="EC" id="2.7.10.2" evidence="4"/>
<organism evidence="20 21">
    <name type="scientific">Xaviernesmea rhizosphaerae</name>
    <dbReference type="NCBI Taxonomy" id="1672749"/>
    <lineage>
        <taxon>Bacteria</taxon>
        <taxon>Pseudomonadati</taxon>
        <taxon>Pseudomonadota</taxon>
        <taxon>Alphaproteobacteria</taxon>
        <taxon>Hyphomicrobiales</taxon>
        <taxon>Rhizobiaceae</taxon>
        <taxon>Rhizobium/Agrobacterium group</taxon>
        <taxon>Xaviernesmea</taxon>
    </lineage>
</organism>
<evidence type="ECO:0000256" key="9">
    <source>
        <dbReference type="ARBA" id="ARBA00022741"/>
    </source>
</evidence>
<feature type="domain" description="Polysaccharide chain length determinant N-terminal" evidence="18">
    <location>
        <begin position="21"/>
        <end position="116"/>
    </location>
</feature>
<sequence length="755" mass="83968">MKLYTSTADVEQPEGFEAGYLDMQDVLAVLRRQGRMILLVILSCLCFGGLFLVVTQPFYTATLTLLLDLDGDLKSETRNEADRGWAKININYNDPYIDTQVRLFQSYAILDKVIDRLDLLDNGEFVASADALDNSLFNLRFSLLARIGLLEGRKVRAEVQDKRSWARDALLNGLFIQRVGDSTILRVSFTAATPTLSAQIVNAFGKAYGEDILNARYEATQLASQWLQERLVELRKKAIDSDMAVQTYRSQNKLLETYDKDIKDSQPLIDQELRALNEALTSARAEEASARARYDQIKGMIDGGAWQSQVAGSLANFISNDLRLRYLEASRREADIARRLGADHIQAQDLRRQMDIYRGQMFDELKRVASSYLSEATISAQRVVSLEQGLQNAMASHSVSAQKEVQLRELENKAQNYRDLYEAALTNYRTALSLQGLPVSRSRIITPGSPPDSPNYPNRAMFMGMWLMIGVLTSLVVCGYREYRDRTFRTEEQVESWLSLPFLGMTPRITEGSGEERRDAGIEVLARQAIEAPLSLFAETLRSAKVTIDIELPEQSRVVGIVSTLSAEGRSTIAMNFARLLADQGHRVVLVDADLRRPRAGGVLAHRAKAGLVDVLIGRASLAQALAEDSGTPLKVIASGAAQRVPHSASLLESRQMQAFLSELSQSFDYIIIDLPPLRTAVDARAISPFVDRFIYVVEWSRTSRRLALQTLDVEQEIAAACAGVVMNKVDASRAPLYLRPDFLTKHAATAGAPA</sequence>